<evidence type="ECO:0000313" key="5">
    <source>
        <dbReference type="EMBL" id="MBB6634333.1"/>
    </source>
</evidence>
<comment type="caution">
    <text evidence="5">The sequence shown here is derived from an EMBL/GenBank/DDBJ whole genome shotgun (WGS) entry which is preliminary data.</text>
</comment>
<dbReference type="GO" id="GO:0016787">
    <property type="term" value="F:hydrolase activity"/>
    <property type="evidence" value="ECO:0007669"/>
    <property type="project" value="UniProtKB-KW"/>
</dbReference>
<evidence type="ECO:0000256" key="1">
    <source>
        <dbReference type="ARBA" id="ARBA00034221"/>
    </source>
</evidence>
<comment type="catalytic activity">
    <reaction evidence="1">
        <text>3',5'-cyclic CMP + H2O = CMP + H(+)</text>
        <dbReference type="Rhea" id="RHEA:72675"/>
        <dbReference type="ChEBI" id="CHEBI:15377"/>
        <dbReference type="ChEBI" id="CHEBI:15378"/>
        <dbReference type="ChEBI" id="CHEBI:58003"/>
        <dbReference type="ChEBI" id="CHEBI:60377"/>
    </reaction>
    <physiologicalReaction direction="left-to-right" evidence="1">
        <dbReference type="Rhea" id="RHEA:72676"/>
    </physiologicalReaction>
</comment>
<dbReference type="PANTHER" id="PTHR42951">
    <property type="entry name" value="METALLO-BETA-LACTAMASE DOMAIN-CONTAINING"/>
    <property type="match status" value="1"/>
</dbReference>
<dbReference type="InterPro" id="IPR001279">
    <property type="entry name" value="Metallo-B-lactamas"/>
</dbReference>
<evidence type="ECO:0000256" key="3">
    <source>
        <dbReference type="ARBA" id="ARBA00048505"/>
    </source>
</evidence>
<protein>
    <submittedName>
        <fullName evidence="5">MBL fold metallo-hydrolase</fullName>
    </submittedName>
</protein>
<dbReference type="PANTHER" id="PTHR42951:SF15">
    <property type="entry name" value="METALLO-BETA-LACTAMASE SUPERFAMILY PROTEIN"/>
    <property type="match status" value="1"/>
</dbReference>
<evidence type="ECO:0000256" key="2">
    <source>
        <dbReference type="ARBA" id="ARBA00034301"/>
    </source>
</evidence>
<dbReference type="Pfam" id="PF00753">
    <property type="entry name" value="Lactamase_B"/>
    <property type="match status" value="1"/>
</dbReference>
<keyword evidence="5" id="KW-0378">Hydrolase</keyword>
<proteinExistence type="predicted"/>
<comment type="catalytic activity">
    <reaction evidence="3">
        <text>3',5'-cyclic UMP + H2O = UMP + H(+)</text>
        <dbReference type="Rhea" id="RHEA:70575"/>
        <dbReference type="ChEBI" id="CHEBI:15377"/>
        <dbReference type="ChEBI" id="CHEBI:15378"/>
        <dbReference type="ChEBI" id="CHEBI:57865"/>
        <dbReference type="ChEBI" id="CHEBI:184387"/>
    </reaction>
    <physiologicalReaction direction="left-to-right" evidence="3">
        <dbReference type="Rhea" id="RHEA:70576"/>
    </physiologicalReaction>
</comment>
<dbReference type="SMART" id="SM00849">
    <property type="entry name" value="Lactamase_B"/>
    <property type="match status" value="1"/>
</dbReference>
<dbReference type="EMBL" id="JACJVQ010000006">
    <property type="protein sequence ID" value="MBB6634333.1"/>
    <property type="molecule type" value="Genomic_DNA"/>
</dbReference>
<dbReference type="SUPFAM" id="SSF56281">
    <property type="entry name" value="Metallo-hydrolase/oxidoreductase"/>
    <property type="match status" value="1"/>
</dbReference>
<gene>
    <name evidence="5" type="ORF">H7B67_09440</name>
</gene>
<comment type="function">
    <text evidence="2">Counteracts the endogenous Pycsar antiviral defense system. Phosphodiesterase that enables metal-dependent hydrolysis of host cyclic nucleotide Pycsar defense signals such as cCMP and cUMP.</text>
</comment>
<name>A0A841SPG5_9BACL</name>
<sequence>MRISDGLEMLDLTLNAGDRKMTIHPTVLYGPEGWVLVDTGMPGSRPLIDRLVQEAGIPETDPSAILLTHQDIDHIGGLPSYLTDRADRPLVYAHEEDRGAIDGEKPMLKVTAERMESLLLAMADPVRKAFETAYIRPIRPNVSRTFSDGEKLPYGGGLVVIHTPGHTPGHVCLYHEASKTLIAGDAMTAADGELRGPNPAVTPNLPEAITSLGKLGSFDIETVICYHGGLYRGEANKRIAELSRPS</sequence>
<evidence type="ECO:0000313" key="6">
    <source>
        <dbReference type="Proteomes" id="UP000535838"/>
    </source>
</evidence>
<reference evidence="5 6" key="1">
    <citation type="submission" date="2020-08" db="EMBL/GenBank/DDBJ databases">
        <title>Cohnella phylogeny.</title>
        <authorList>
            <person name="Dunlap C."/>
        </authorList>
    </citation>
    <scope>NUCLEOTIDE SEQUENCE [LARGE SCALE GENOMIC DNA]</scope>
    <source>
        <strain evidence="5 6">DSM 25241</strain>
    </source>
</reference>
<organism evidence="5 6">
    <name type="scientific">Cohnella thailandensis</name>
    <dbReference type="NCBI Taxonomy" id="557557"/>
    <lineage>
        <taxon>Bacteria</taxon>
        <taxon>Bacillati</taxon>
        <taxon>Bacillota</taxon>
        <taxon>Bacilli</taxon>
        <taxon>Bacillales</taxon>
        <taxon>Paenibacillaceae</taxon>
        <taxon>Cohnella</taxon>
    </lineage>
</organism>
<dbReference type="InterPro" id="IPR050855">
    <property type="entry name" value="NDM-1-like"/>
</dbReference>
<dbReference type="Gene3D" id="3.60.15.10">
    <property type="entry name" value="Ribonuclease Z/Hydroxyacylglutathione hydrolase-like"/>
    <property type="match status" value="1"/>
</dbReference>
<keyword evidence="6" id="KW-1185">Reference proteome</keyword>
<dbReference type="InterPro" id="IPR036866">
    <property type="entry name" value="RibonucZ/Hydroxyglut_hydro"/>
</dbReference>
<accession>A0A841SPG5</accession>
<dbReference type="Proteomes" id="UP000535838">
    <property type="component" value="Unassembled WGS sequence"/>
</dbReference>
<feature type="domain" description="Metallo-beta-lactamase" evidence="4">
    <location>
        <begin position="22"/>
        <end position="227"/>
    </location>
</feature>
<dbReference type="AlphaFoldDB" id="A0A841SPG5"/>
<evidence type="ECO:0000259" key="4">
    <source>
        <dbReference type="SMART" id="SM00849"/>
    </source>
</evidence>
<dbReference type="CDD" id="cd07721">
    <property type="entry name" value="yflN-like_MBL-fold"/>
    <property type="match status" value="1"/>
</dbReference>